<dbReference type="Pfam" id="PF00842">
    <property type="entry name" value="Ala_racemase_C"/>
    <property type="match status" value="1"/>
</dbReference>
<gene>
    <name evidence="8" type="ORF">BDD14_3350</name>
</gene>
<protein>
    <recommendedName>
        <fullName evidence="4">Alanine racemase</fullName>
        <ecNumber evidence="4">5.1.1.1</ecNumber>
    </recommendedName>
</protein>
<evidence type="ECO:0000313" key="8">
    <source>
        <dbReference type="EMBL" id="RZU41813.1"/>
    </source>
</evidence>
<feature type="modified residue" description="N6-(pyridoxal phosphate)lysine" evidence="4 5">
    <location>
        <position position="34"/>
    </location>
</feature>
<proteinExistence type="inferred from homology"/>
<feature type="binding site" evidence="4 6">
    <location>
        <position position="137"/>
    </location>
    <ligand>
        <name>substrate</name>
    </ligand>
</feature>
<dbReference type="InterPro" id="IPR009006">
    <property type="entry name" value="Ala_racemase/Decarboxylase_C"/>
</dbReference>
<dbReference type="AlphaFoldDB" id="A0A4Q7YXF0"/>
<dbReference type="InterPro" id="IPR000821">
    <property type="entry name" value="Ala_racemase"/>
</dbReference>
<keyword evidence="2 4" id="KW-0663">Pyridoxal phosphate</keyword>
<dbReference type="Gene3D" id="2.40.37.10">
    <property type="entry name" value="Lyase, Ornithine Decarboxylase, Chain A, domain 1"/>
    <property type="match status" value="1"/>
</dbReference>
<feature type="domain" description="Alanine racemase C-terminal" evidence="7">
    <location>
        <begin position="274"/>
        <end position="401"/>
    </location>
</feature>
<dbReference type="SUPFAM" id="SSF51419">
    <property type="entry name" value="PLP-binding barrel"/>
    <property type="match status" value="1"/>
</dbReference>
<dbReference type="InterPro" id="IPR020622">
    <property type="entry name" value="Ala_racemase_pyridoxalP-BS"/>
</dbReference>
<dbReference type="GO" id="GO:0005829">
    <property type="term" value="C:cytosol"/>
    <property type="evidence" value="ECO:0007669"/>
    <property type="project" value="TreeGrafter"/>
</dbReference>
<dbReference type="UniPathway" id="UPA00042">
    <property type="reaction ID" value="UER00497"/>
</dbReference>
<dbReference type="GO" id="GO:0030170">
    <property type="term" value="F:pyridoxal phosphate binding"/>
    <property type="evidence" value="ECO:0007669"/>
    <property type="project" value="UniProtKB-UniRule"/>
</dbReference>
<organism evidence="8 9">
    <name type="scientific">Edaphobacter modestus</name>
    <dbReference type="NCBI Taxonomy" id="388466"/>
    <lineage>
        <taxon>Bacteria</taxon>
        <taxon>Pseudomonadati</taxon>
        <taxon>Acidobacteriota</taxon>
        <taxon>Terriglobia</taxon>
        <taxon>Terriglobales</taxon>
        <taxon>Acidobacteriaceae</taxon>
        <taxon>Edaphobacter</taxon>
    </lineage>
</organism>
<dbReference type="CDD" id="cd00430">
    <property type="entry name" value="PLPDE_III_AR"/>
    <property type="match status" value="1"/>
</dbReference>
<dbReference type="PANTHER" id="PTHR30511:SF0">
    <property type="entry name" value="ALANINE RACEMASE, CATABOLIC-RELATED"/>
    <property type="match status" value="1"/>
</dbReference>
<reference evidence="8 9" key="1">
    <citation type="submission" date="2019-02" db="EMBL/GenBank/DDBJ databases">
        <title>Genomic Encyclopedia of Archaeal and Bacterial Type Strains, Phase II (KMG-II): from individual species to whole genera.</title>
        <authorList>
            <person name="Goeker M."/>
        </authorList>
    </citation>
    <scope>NUCLEOTIDE SEQUENCE [LARGE SCALE GENOMIC DNA]</scope>
    <source>
        <strain evidence="8 9">DSM 18101</strain>
    </source>
</reference>
<dbReference type="PANTHER" id="PTHR30511">
    <property type="entry name" value="ALANINE RACEMASE"/>
    <property type="match status" value="1"/>
</dbReference>
<dbReference type="InterPro" id="IPR011079">
    <property type="entry name" value="Ala_racemase_C"/>
</dbReference>
<feature type="active site" description="Proton acceptor; specific for L-alanine" evidence="4">
    <location>
        <position position="295"/>
    </location>
</feature>
<dbReference type="InterPro" id="IPR001608">
    <property type="entry name" value="Ala_racemase_N"/>
</dbReference>
<dbReference type="Pfam" id="PF01168">
    <property type="entry name" value="Ala_racemase_N"/>
    <property type="match status" value="1"/>
</dbReference>
<comment type="function">
    <text evidence="4">Catalyzes the interconversion of L-alanine and D-alanine. May also act on other amino acids.</text>
</comment>
<evidence type="ECO:0000256" key="3">
    <source>
        <dbReference type="ARBA" id="ARBA00023235"/>
    </source>
</evidence>
<dbReference type="RefSeq" id="WP_242617978.1">
    <property type="nucleotide sequence ID" value="NZ_SHKW01000001.1"/>
</dbReference>
<evidence type="ECO:0000256" key="5">
    <source>
        <dbReference type="PIRSR" id="PIRSR600821-50"/>
    </source>
</evidence>
<dbReference type="SMART" id="SM01005">
    <property type="entry name" value="Ala_racemase_C"/>
    <property type="match status" value="1"/>
</dbReference>
<name>A0A4Q7YXF0_9BACT</name>
<dbReference type="NCBIfam" id="TIGR00492">
    <property type="entry name" value="alr"/>
    <property type="match status" value="1"/>
</dbReference>
<dbReference type="GO" id="GO:0008784">
    <property type="term" value="F:alanine racemase activity"/>
    <property type="evidence" value="ECO:0007669"/>
    <property type="project" value="UniProtKB-UniRule"/>
</dbReference>
<comment type="pathway">
    <text evidence="4">Amino-acid biosynthesis; D-alanine biosynthesis; D-alanine from L-alanine: step 1/1.</text>
</comment>
<dbReference type="PRINTS" id="PR00992">
    <property type="entry name" value="ALARACEMASE"/>
</dbReference>
<evidence type="ECO:0000259" key="7">
    <source>
        <dbReference type="SMART" id="SM01005"/>
    </source>
</evidence>
<dbReference type="InterPro" id="IPR029066">
    <property type="entry name" value="PLP-binding_barrel"/>
</dbReference>
<accession>A0A4Q7YXF0</accession>
<feature type="active site" description="Proton acceptor; specific for D-alanine" evidence="4">
    <location>
        <position position="34"/>
    </location>
</feature>
<comment type="catalytic activity">
    <reaction evidence="4">
        <text>L-alanine = D-alanine</text>
        <dbReference type="Rhea" id="RHEA:20249"/>
        <dbReference type="ChEBI" id="CHEBI:57416"/>
        <dbReference type="ChEBI" id="CHEBI:57972"/>
        <dbReference type="EC" id="5.1.1.1"/>
    </reaction>
</comment>
<keyword evidence="3 4" id="KW-0413">Isomerase</keyword>
<dbReference type="Gene3D" id="3.20.20.10">
    <property type="entry name" value="Alanine racemase"/>
    <property type="match status" value="1"/>
</dbReference>
<dbReference type="EC" id="5.1.1.1" evidence="4"/>
<keyword evidence="9" id="KW-1185">Reference proteome</keyword>
<evidence type="ECO:0000256" key="6">
    <source>
        <dbReference type="PIRSR" id="PIRSR600821-52"/>
    </source>
</evidence>
<feature type="binding site" evidence="4 6">
    <location>
        <position position="348"/>
    </location>
    <ligand>
        <name>substrate</name>
    </ligand>
</feature>
<evidence type="ECO:0000313" key="9">
    <source>
        <dbReference type="Proteomes" id="UP000292958"/>
    </source>
</evidence>
<evidence type="ECO:0000256" key="4">
    <source>
        <dbReference type="HAMAP-Rule" id="MF_01201"/>
    </source>
</evidence>
<dbReference type="SUPFAM" id="SSF50621">
    <property type="entry name" value="Alanine racemase C-terminal domain-like"/>
    <property type="match status" value="1"/>
</dbReference>
<dbReference type="PROSITE" id="PS00395">
    <property type="entry name" value="ALANINE_RACEMASE"/>
    <property type="match status" value="1"/>
</dbReference>
<dbReference type="HAMAP" id="MF_01201">
    <property type="entry name" value="Ala_racemase"/>
    <property type="match status" value="1"/>
</dbReference>
<dbReference type="Proteomes" id="UP000292958">
    <property type="component" value="Unassembled WGS sequence"/>
</dbReference>
<dbReference type="GO" id="GO:0030632">
    <property type="term" value="P:D-alanine biosynthetic process"/>
    <property type="evidence" value="ECO:0007669"/>
    <property type="project" value="UniProtKB-UniRule"/>
</dbReference>
<evidence type="ECO:0000256" key="2">
    <source>
        <dbReference type="ARBA" id="ARBA00022898"/>
    </source>
</evidence>
<comment type="cofactor">
    <cofactor evidence="1 4 5">
        <name>pyridoxal 5'-phosphate</name>
        <dbReference type="ChEBI" id="CHEBI:597326"/>
    </cofactor>
</comment>
<comment type="caution">
    <text evidence="8">The sequence shown here is derived from an EMBL/GenBank/DDBJ whole genome shotgun (WGS) entry which is preliminary data.</text>
</comment>
<dbReference type="EMBL" id="SHKW01000001">
    <property type="protein sequence ID" value="RZU41813.1"/>
    <property type="molecule type" value="Genomic_DNA"/>
</dbReference>
<comment type="similarity">
    <text evidence="4">Belongs to the alanine racemase family.</text>
</comment>
<sequence length="401" mass="41956">MKSWVEISGQRLAANYRLLADMVGAETSVMAVVKADAYGHGADPCAVVLAAAGAEWLGVTDAAEGVAVQASLAQAGVQPRMLVMSEALGEEAETVVEHGLTPVVSNVEQMEALARAAGNDASRPFGVHLEVDTGMARQGVSPGGALDDVLGWLSRQSAISLDGVMTHFASAEIAGSHQTSEQRTRFEQAVGQVVAAGLKPAWVHAGNSSTIDNPADAETATGSLPWLVNVARMAGARAMVRSGLALYGYSLPVEREQGYGGDARSRIRSRLQPVMTWKTRVTGVREVEPGTKIGYNGTYTAPHRMRLALLPVGYADGLRRELSATGAHTGGWVMFGEARAALVGRVSMNLTIVDVTGIQSVAVGDEAVVLGAGITADDHARLAGTIPYEILCGVKSTRCLR</sequence>
<evidence type="ECO:0000256" key="1">
    <source>
        <dbReference type="ARBA" id="ARBA00001933"/>
    </source>
</evidence>